<accession>H2ZPJ4</accession>
<sequence>MIKHIFDSTRCTGHGSPPKTNYSDAKASPDVADNRVLSVYDRLAHAMLQLSQMRPQNAVNPPPLDSSKESTDAESIGTPNDYIDTLETSSPNLDDDYETPSKLPKTTDEDVLGKDDKTISSAKNDTLVISVPSFINSIIISKDEKQYKFELD</sequence>
<dbReference type="AlphaFoldDB" id="H2ZPJ4"/>
<dbReference type="Proteomes" id="UP000007875">
    <property type="component" value="Unassembled WGS sequence"/>
</dbReference>
<evidence type="ECO:0000313" key="2">
    <source>
        <dbReference type="Ensembl" id="ENSCSAVP00000019510.1"/>
    </source>
</evidence>
<organism evidence="2 3">
    <name type="scientific">Ciona savignyi</name>
    <name type="common">Pacific transparent sea squirt</name>
    <dbReference type="NCBI Taxonomy" id="51511"/>
    <lineage>
        <taxon>Eukaryota</taxon>
        <taxon>Metazoa</taxon>
        <taxon>Chordata</taxon>
        <taxon>Tunicata</taxon>
        <taxon>Ascidiacea</taxon>
        <taxon>Phlebobranchia</taxon>
        <taxon>Cionidae</taxon>
        <taxon>Ciona</taxon>
    </lineage>
</organism>
<evidence type="ECO:0000313" key="3">
    <source>
        <dbReference type="Proteomes" id="UP000007875"/>
    </source>
</evidence>
<reference evidence="2" key="2">
    <citation type="submission" date="2025-08" db="UniProtKB">
        <authorList>
            <consortium name="Ensembl"/>
        </authorList>
    </citation>
    <scope>IDENTIFICATION</scope>
</reference>
<dbReference type="InParanoid" id="H2ZPJ4"/>
<evidence type="ECO:0000256" key="1">
    <source>
        <dbReference type="SAM" id="MobiDB-lite"/>
    </source>
</evidence>
<feature type="region of interest" description="Disordered" evidence="1">
    <location>
        <begin position="1"/>
        <end position="28"/>
    </location>
</feature>
<protein>
    <submittedName>
        <fullName evidence="2">Uncharacterized protein</fullName>
    </submittedName>
</protein>
<dbReference type="Ensembl" id="ENSCSAVT00000019721.1">
    <property type="protein sequence ID" value="ENSCSAVP00000019510.1"/>
    <property type="gene ID" value="ENSCSAVG00000011437.1"/>
</dbReference>
<reference evidence="3" key="1">
    <citation type="submission" date="2003-08" db="EMBL/GenBank/DDBJ databases">
        <authorList>
            <person name="Birren B."/>
            <person name="Nusbaum C."/>
            <person name="Abebe A."/>
            <person name="Abouelleil A."/>
            <person name="Adekoya E."/>
            <person name="Ait-zahra M."/>
            <person name="Allen N."/>
            <person name="Allen T."/>
            <person name="An P."/>
            <person name="Anderson M."/>
            <person name="Anderson S."/>
            <person name="Arachchi H."/>
            <person name="Armbruster J."/>
            <person name="Bachantsang P."/>
            <person name="Baldwin J."/>
            <person name="Barry A."/>
            <person name="Bayul T."/>
            <person name="Blitshsteyn B."/>
            <person name="Bloom T."/>
            <person name="Blye J."/>
            <person name="Boguslavskiy L."/>
            <person name="Borowsky M."/>
            <person name="Boukhgalter B."/>
            <person name="Brunache A."/>
            <person name="Butler J."/>
            <person name="Calixte N."/>
            <person name="Calvo S."/>
            <person name="Camarata J."/>
            <person name="Campo K."/>
            <person name="Chang J."/>
            <person name="Cheshatsang Y."/>
            <person name="Citroen M."/>
            <person name="Collymore A."/>
            <person name="Considine T."/>
            <person name="Cook A."/>
            <person name="Cooke P."/>
            <person name="Corum B."/>
            <person name="Cuomo C."/>
            <person name="David R."/>
            <person name="Dawoe T."/>
            <person name="Degray S."/>
            <person name="Dodge S."/>
            <person name="Dooley K."/>
            <person name="Dorje P."/>
            <person name="Dorjee K."/>
            <person name="Dorris L."/>
            <person name="Duffey N."/>
            <person name="Dupes A."/>
            <person name="Elkins T."/>
            <person name="Engels R."/>
            <person name="Erickson J."/>
            <person name="Farina A."/>
            <person name="Faro S."/>
            <person name="Ferreira P."/>
            <person name="Fischer H."/>
            <person name="Fitzgerald M."/>
            <person name="Foley K."/>
            <person name="Gage D."/>
            <person name="Galagan J."/>
            <person name="Gearin G."/>
            <person name="Gnerre S."/>
            <person name="Gnirke A."/>
            <person name="Goyette A."/>
            <person name="Graham J."/>
            <person name="Grandbois E."/>
            <person name="Gyaltsen K."/>
            <person name="Hafez N."/>
            <person name="Hagopian D."/>
            <person name="Hagos B."/>
            <person name="Hall J."/>
            <person name="Hatcher B."/>
            <person name="Heller A."/>
            <person name="Higgins H."/>
            <person name="Honan T."/>
            <person name="Horn A."/>
            <person name="Houde N."/>
            <person name="Hughes L."/>
            <person name="Hulme W."/>
            <person name="Husby E."/>
            <person name="Iliev I."/>
            <person name="Jaffe D."/>
            <person name="Jones C."/>
            <person name="Kamal M."/>
            <person name="Kamat A."/>
            <person name="Kamvysselis M."/>
            <person name="Karlsson E."/>
            <person name="Kells C."/>
            <person name="Kieu A."/>
            <person name="Kisner P."/>
            <person name="Kodira C."/>
            <person name="Kulbokas E."/>
            <person name="Labutti K."/>
            <person name="Lama D."/>
            <person name="Landers T."/>
            <person name="Leger J."/>
            <person name="Levine S."/>
            <person name="Lewis D."/>
            <person name="Lewis T."/>
            <person name="Lindblad-toh K."/>
            <person name="Liu X."/>
            <person name="Lokyitsang T."/>
            <person name="Lokyitsang Y."/>
            <person name="Lucien O."/>
            <person name="Lui A."/>
            <person name="Ma L.J."/>
            <person name="Mabbitt R."/>
            <person name="Macdonald J."/>
            <person name="Maclean C."/>
            <person name="Major J."/>
            <person name="Manning J."/>
            <person name="Marabella R."/>
            <person name="Maru K."/>
            <person name="Matthews C."/>
            <person name="Mauceli E."/>
            <person name="Mccarthy M."/>
            <person name="Mcdonough S."/>
            <person name="Mcghee T."/>
            <person name="Meldrim J."/>
            <person name="Meneus L."/>
            <person name="Mesirov J."/>
            <person name="Mihalev A."/>
            <person name="Mihova T."/>
            <person name="Mikkelsen T."/>
            <person name="Mlenga V."/>
            <person name="Moru K."/>
            <person name="Mozes J."/>
            <person name="Mulrain L."/>
            <person name="Munson G."/>
            <person name="Naylor J."/>
            <person name="Newes C."/>
            <person name="Nguyen C."/>
            <person name="Nguyen N."/>
            <person name="Nguyen T."/>
            <person name="Nicol R."/>
            <person name="Nielsen C."/>
            <person name="Nizzari M."/>
            <person name="Norbu C."/>
            <person name="Norbu N."/>
            <person name="O'donnell P."/>
            <person name="Okoawo O."/>
            <person name="O'leary S."/>
            <person name="Omotosho B."/>
            <person name="O'neill K."/>
            <person name="Osman S."/>
            <person name="Parker S."/>
            <person name="Perrin D."/>
            <person name="Phunkhang P."/>
            <person name="Piqani B."/>
            <person name="Purcell S."/>
            <person name="Rachupka T."/>
            <person name="Ramasamy U."/>
            <person name="Rameau R."/>
            <person name="Ray V."/>
            <person name="Raymond C."/>
            <person name="Retta R."/>
            <person name="Richardson S."/>
            <person name="Rise C."/>
            <person name="Rodriguez J."/>
            <person name="Rogers J."/>
            <person name="Rogov P."/>
            <person name="Rutman M."/>
            <person name="Schupbach R."/>
            <person name="Seaman C."/>
            <person name="Settipalli S."/>
            <person name="Sharpe T."/>
            <person name="Sheridan J."/>
            <person name="Sherpa N."/>
            <person name="Shi J."/>
            <person name="Smirnov S."/>
            <person name="Smith C."/>
            <person name="Sougnez C."/>
            <person name="Spencer B."/>
            <person name="Stalker J."/>
            <person name="Stange-thomann N."/>
            <person name="Stavropoulos S."/>
            <person name="Stetson K."/>
            <person name="Stone C."/>
            <person name="Stone S."/>
            <person name="Stubbs M."/>
            <person name="Talamas J."/>
            <person name="Tchuinga P."/>
            <person name="Tenzing P."/>
            <person name="Tesfaye S."/>
            <person name="Theodore J."/>
            <person name="Thoulutsang Y."/>
            <person name="Topham K."/>
            <person name="Towey S."/>
            <person name="Tsamla T."/>
            <person name="Tsomo N."/>
            <person name="Vallee D."/>
            <person name="Vassiliev H."/>
            <person name="Venkataraman V."/>
            <person name="Vinson J."/>
            <person name="Vo A."/>
            <person name="Wade C."/>
            <person name="Wang S."/>
            <person name="Wangchuk T."/>
            <person name="Wangdi T."/>
            <person name="Whittaker C."/>
            <person name="Wilkinson J."/>
            <person name="Wu Y."/>
            <person name="Wyman D."/>
            <person name="Yadav S."/>
            <person name="Yang S."/>
            <person name="Yang X."/>
            <person name="Yeager S."/>
            <person name="Yee E."/>
            <person name="Young G."/>
            <person name="Zainoun J."/>
            <person name="Zembeck L."/>
            <person name="Zimmer A."/>
            <person name="Zody M."/>
            <person name="Lander E."/>
        </authorList>
    </citation>
    <scope>NUCLEOTIDE SEQUENCE [LARGE SCALE GENOMIC DNA]</scope>
</reference>
<keyword evidence="3" id="KW-1185">Reference proteome</keyword>
<proteinExistence type="predicted"/>
<dbReference type="HOGENOM" id="CLU_1721717_0_0_1"/>
<feature type="region of interest" description="Disordered" evidence="1">
    <location>
        <begin position="51"/>
        <end position="112"/>
    </location>
</feature>
<reference evidence="2" key="3">
    <citation type="submission" date="2025-09" db="UniProtKB">
        <authorList>
            <consortium name="Ensembl"/>
        </authorList>
    </citation>
    <scope>IDENTIFICATION</scope>
</reference>
<name>H2ZPJ4_CIOSA</name>